<comment type="caution">
    <text evidence="4">The sequence shown here is derived from an EMBL/GenBank/DDBJ whole genome shotgun (WGS) entry which is preliminary data.</text>
</comment>
<dbReference type="Proteomes" id="UP000681720">
    <property type="component" value="Unassembled WGS sequence"/>
</dbReference>
<evidence type="ECO:0000313" key="2">
    <source>
        <dbReference type="EMBL" id="CAF4476981.1"/>
    </source>
</evidence>
<evidence type="ECO:0000256" key="1">
    <source>
        <dbReference type="SAM" id="Coils"/>
    </source>
</evidence>
<dbReference type="EMBL" id="CAJOBJ010134686">
    <property type="protein sequence ID" value="CAF4737059.1"/>
    <property type="molecule type" value="Genomic_DNA"/>
</dbReference>
<organism evidence="4 6">
    <name type="scientific">Rotaria magnacalcarata</name>
    <dbReference type="NCBI Taxonomy" id="392030"/>
    <lineage>
        <taxon>Eukaryota</taxon>
        <taxon>Metazoa</taxon>
        <taxon>Spiralia</taxon>
        <taxon>Gnathifera</taxon>
        <taxon>Rotifera</taxon>
        <taxon>Eurotatoria</taxon>
        <taxon>Bdelloidea</taxon>
        <taxon>Philodinida</taxon>
        <taxon>Philodinidae</taxon>
        <taxon>Rotaria</taxon>
    </lineage>
</organism>
<dbReference type="EMBL" id="CAJOBI010193550">
    <property type="protein sequence ID" value="CAF4969177.1"/>
    <property type="molecule type" value="Genomic_DNA"/>
</dbReference>
<evidence type="ECO:0000313" key="6">
    <source>
        <dbReference type="Proteomes" id="UP000681720"/>
    </source>
</evidence>
<dbReference type="AlphaFoldDB" id="A0A8S3AJS3"/>
<gene>
    <name evidence="2" type="ORF">BYL167_LOCUS34936</name>
    <name evidence="4" type="ORF">GIL414_LOCUS44542</name>
    <name evidence="3" type="ORF">SMN809_LOCUS43988</name>
    <name evidence="5" type="ORF">SMN809_LOCUS55069</name>
</gene>
<evidence type="ECO:0000313" key="3">
    <source>
        <dbReference type="EMBL" id="CAF4724356.1"/>
    </source>
</evidence>
<dbReference type="EMBL" id="CAJOBI010131007">
    <property type="protein sequence ID" value="CAF4724356.1"/>
    <property type="molecule type" value="Genomic_DNA"/>
</dbReference>
<feature type="coiled-coil region" evidence="1">
    <location>
        <begin position="2"/>
        <end position="36"/>
    </location>
</feature>
<proteinExistence type="predicted"/>
<accession>A0A8S3AJS3</accession>
<keyword evidence="1" id="KW-0175">Coiled coil</keyword>
<evidence type="ECO:0000313" key="5">
    <source>
        <dbReference type="EMBL" id="CAF4969177.1"/>
    </source>
</evidence>
<feature type="non-terminal residue" evidence="4">
    <location>
        <position position="1"/>
    </location>
</feature>
<dbReference type="EMBL" id="CAJOBH010072142">
    <property type="protein sequence ID" value="CAF4476981.1"/>
    <property type="molecule type" value="Genomic_DNA"/>
</dbReference>
<sequence length="59" mass="7074">LRQKLEREIRRLEGEVQELREQLQDRVQQIHDLQVHLARREEELTQAVTNIETEAATKV</sequence>
<feature type="non-terminal residue" evidence="4">
    <location>
        <position position="59"/>
    </location>
</feature>
<protein>
    <submittedName>
        <fullName evidence="4">Uncharacterized protein</fullName>
    </submittedName>
</protein>
<reference evidence="4" key="1">
    <citation type="submission" date="2021-02" db="EMBL/GenBank/DDBJ databases">
        <authorList>
            <person name="Nowell W R."/>
        </authorList>
    </citation>
    <scope>NUCLEOTIDE SEQUENCE</scope>
</reference>
<name>A0A8S3AJS3_9BILA</name>
<evidence type="ECO:0000313" key="4">
    <source>
        <dbReference type="EMBL" id="CAF4737059.1"/>
    </source>
</evidence>
<dbReference type="Proteomes" id="UP000676336">
    <property type="component" value="Unassembled WGS sequence"/>
</dbReference>
<dbReference type="Proteomes" id="UP000681967">
    <property type="component" value="Unassembled WGS sequence"/>
</dbReference>